<proteinExistence type="inferred from homology"/>
<dbReference type="Pfam" id="PF04740">
    <property type="entry name" value="LXG"/>
    <property type="match status" value="1"/>
</dbReference>
<dbReference type="EMBL" id="JACSRA010000041">
    <property type="protein sequence ID" value="MBD7913263.1"/>
    <property type="molecule type" value="Genomic_DNA"/>
</dbReference>
<feature type="domain" description="LXG" evidence="2">
    <location>
        <begin position="1"/>
        <end position="232"/>
    </location>
</feature>
<comment type="similarity">
    <text evidence="1">In the N-terminal section; belongs to the LXG family.</text>
</comment>
<name>A0ABR8PYM9_9CLOT</name>
<dbReference type="Proteomes" id="UP000627781">
    <property type="component" value="Unassembled WGS sequence"/>
</dbReference>
<organism evidence="3 4">
    <name type="scientific">Clostridium cibarium</name>
    <dbReference type="NCBI Taxonomy" id="2762247"/>
    <lineage>
        <taxon>Bacteria</taxon>
        <taxon>Bacillati</taxon>
        <taxon>Bacillota</taxon>
        <taxon>Clostridia</taxon>
        <taxon>Eubacteriales</taxon>
        <taxon>Clostridiaceae</taxon>
        <taxon>Clostridium</taxon>
    </lineage>
</organism>
<keyword evidence="4" id="KW-1185">Reference proteome</keyword>
<dbReference type="RefSeq" id="WP_191770159.1">
    <property type="nucleotide sequence ID" value="NZ_JACSRA010000041.1"/>
</dbReference>
<reference evidence="3 4" key="1">
    <citation type="submission" date="2020-08" db="EMBL/GenBank/DDBJ databases">
        <title>A Genomic Blueprint of the Chicken Gut Microbiome.</title>
        <authorList>
            <person name="Gilroy R."/>
            <person name="Ravi A."/>
            <person name="Getino M."/>
            <person name="Pursley I."/>
            <person name="Horton D.L."/>
            <person name="Alikhan N.-F."/>
            <person name="Baker D."/>
            <person name="Gharbi K."/>
            <person name="Hall N."/>
            <person name="Watson M."/>
            <person name="Adriaenssens E.M."/>
            <person name="Foster-Nyarko E."/>
            <person name="Jarju S."/>
            <person name="Secka A."/>
            <person name="Antonio M."/>
            <person name="Oren A."/>
            <person name="Chaudhuri R."/>
            <person name="La Ragione R.M."/>
            <person name="Hildebrand F."/>
            <person name="Pallen M.J."/>
        </authorList>
    </citation>
    <scope>NUCLEOTIDE SEQUENCE [LARGE SCALE GENOMIC DNA]</scope>
    <source>
        <strain evidence="3 4">Sa3CVN1</strain>
    </source>
</reference>
<comment type="caution">
    <text evidence="3">The sequence shown here is derived from an EMBL/GenBank/DDBJ whole genome shotgun (WGS) entry which is preliminary data.</text>
</comment>
<sequence length="479" mass="51869">MARLVNSNVTEMLNQVNQYKKIVEDTFYEHYKNIYELTQTNNFRGDGATAYKEYLTKVTVNYINAFMNIAAEVSTTFEKMHNSYIALESSETGSIDAETLDNVKEGLNGKNEEFQSLAAEVEALNDEASNYISVESLNTSDVVETYSGLDSELCKINDELTEVDSNCLTEANNLLDRINELMYQLKAVANNYHYDNKINADKVKEISVQTWYKEEKADNLNIKLKEDPFYYSADAKYLSENQWARGIASDTYIYGGYTAFGGQYNANYNKGVGSVDASGSLFNVYENAQLTDYLKQKASLSLGSAAATGKIGFTDDYSGFQAKGSVSVVDANYSTVLGTDTFNGYVKANATALSAGGYVNDYVKSNGDFDFGIGGKATGAEASGTVGTSILTVPGNTEKNEYAGGKVKVSTSTSLLSLGVKGKIGLSASADADVSNTQVLDYKGVNVNAVHVKLGGCLGLGAEVDATIPVVTFDLPWEK</sequence>
<evidence type="ECO:0000259" key="2">
    <source>
        <dbReference type="PROSITE" id="PS51756"/>
    </source>
</evidence>
<protein>
    <recommendedName>
        <fullName evidence="2">LXG domain-containing protein</fullName>
    </recommendedName>
</protein>
<dbReference type="PROSITE" id="PS51756">
    <property type="entry name" value="LXG"/>
    <property type="match status" value="1"/>
</dbReference>
<accession>A0ABR8PYM9</accession>
<evidence type="ECO:0000256" key="1">
    <source>
        <dbReference type="ARBA" id="ARBA00034117"/>
    </source>
</evidence>
<evidence type="ECO:0000313" key="4">
    <source>
        <dbReference type="Proteomes" id="UP000627781"/>
    </source>
</evidence>
<dbReference type="InterPro" id="IPR006829">
    <property type="entry name" value="LXG_dom"/>
</dbReference>
<evidence type="ECO:0000313" key="3">
    <source>
        <dbReference type="EMBL" id="MBD7913263.1"/>
    </source>
</evidence>
<gene>
    <name evidence="3" type="ORF">H9661_18070</name>
</gene>